<dbReference type="EMBL" id="JAQQWP010000007">
    <property type="protein sequence ID" value="KAK8109807.1"/>
    <property type="molecule type" value="Genomic_DNA"/>
</dbReference>
<protein>
    <submittedName>
        <fullName evidence="2">Uncharacterized protein</fullName>
    </submittedName>
</protein>
<evidence type="ECO:0000313" key="2">
    <source>
        <dbReference type="EMBL" id="KAK8109807.1"/>
    </source>
</evidence>
<dbReference type="Proteomes" id="UP001392437">
    <property type="component" value="Unassembled WGS sequence"/>
</dbReference>
<feature type="region of interest" description="Disordered" evidence="1">
    <location>
        <begin position="117"/>
        <end position="141"/>
    </location>
</feature>
<accession>A0AAW0QMK7</accession>
<sequence>MLLVLRDRYDAIHNRAALSVNNIRVASRLYHARTATPSFLHSELNGSLVTNRLANPEIPIATVLIISTSSSRLHHHPSSSSKALYHEVRRWSQQQGIREVDKAVNGAKEHITRGMLSTPTMHCHGDPYRRGLSRVNAPDYG</sequence>
<dbReference type="AlphaFoldDB" id="A0AAW0QMK7"/>
<organism evidence="2 3">
    <name type="scientific">Apiospora kogelbergensis</name>
    <dbReference type="NCBI Taxonomy" id="1337665"/>
    <lineage>
        <taxon>Eukaryota</taxon>
        <taxon>Fungi</taxon>
        <taxon>Dikarya</taxon>
        <taxon>Ascomycota</taxon>
        <taxon>Pezizomycotina</taxon>
        <taxon>Sordariomycetes</taxon>
        <taxon>Xylariomycetidae</taxon>
        <taxon>Amphisphaeriales</taxon>
        <taxon>Apiosporaceae</taxon>
        <taxon>Apiospora</taxon>
    </lineage>
</organism>
<name>A0AAW0QMK7_9PEZI</name>
<comment type="caution">
    <text evidence="2">The sequence shown here is derived from an EMBL/GenBank/DDBJ whole genome shotgun (WGS) entry which is preliminary data.</text>
</comment>
<evidence type="ECO:0000313" key="3">
    <source>
        <dbReference type="Proteomes" id="UP001392437"/>
    </source>
</evidence>
<keyword evidence="3" id="KW-1185">Reference proteome</keyword>
<evidence type="ECO:0000256" key="1">
    <source>
        <dbReference type="SAM" id="MobiDB-lite"/>
    </source>
</evidence>
<reference evidence="2 3" key="1">
    <citation type="submission" date="2023-01" db="EMBL/GenBank/DDBJ databases">
        <title>Analysis of 21 Apiospora genomes using comparative genomics revels a genus with tremendous synthesis potential of carbohydrate active enzymes and secondary metabolites.</title>
        <authorList>
            <person name="Sorensen T."/>
        </authorList>
    </citation>
    <scope>NUCLEOTIDE SEQUENCE [LARGE SCALE GENOMIC DNA]</scope>
    <source>
        <strain evidence="2 3">CBS 117206</strain>
    </source>
</reference>
<gene>
    <name evidence="2" type="ORF">PG999_007944</name>
</gene>
<proteinExistence type="predicted"/>